<evidence type="ECO:0000259" key="20">
    <source>
        <dbReference type="PROSITE" id="PS50261"/>
    </source>
</evidence>
<keyword evidence="13" id="KW-0325">Glycoprotein</keyword>
<feature type="signal peptide" evidence="18">
    <location>
        <begin position="1"/>
        <end position="20"/>
    </location>
</feature>
<evidence type="ECO:0000256" key="18">
    <source>
        <dbReference type="SAM" id="SignalP"/>
    </source>
</evidence>
<evidence type="ECO:0000256" key="13">
    <source>
        <dbReference type="ARBA" id="ARBA00023180"/>
    </source>
</evidence>
<feature type="disulfide bond" evidence="15">
    <location>
        <begin position="103"/>
        <end position="127"/>
    </location>
</feature>
<dbReference type="GO" id="GO:0016020">
    <property type="term" value="C:membrane"/>
    <property type="evidence" value="ECO:0007669"/>
    <property type="project" value="UniProtKB-SubCell"/>
</dbReference>
<keyword evidence="8 17" id="KW-1133">Transmembrane helix</keyword>
<keyword evidence="9" id="KW-0297">G-protein coupled receptor</keyword>
<dbReference type="GO" id="GO:0035567">
    <property type="term" value="P:non-canonical Wnt signaling pathway"/>
    <property type="evidence" value="ECO:0007669"/>
    <property type="project" value="TreeGrafter"/>
</dbReference>
<keyword evidence="4" id="KW-0217">Developmental protein</keyword>
<evidence type="ECO:0000256" key="8">
    <source>
        <dbReference type="ARBA" id="ARBA00022989"/>
    </source>
</evidence>
<comment type="subcellular location">
    <subcellularLocation>
        <location evidence="1">Membrane</location>
        <topology evidence="1">Multi-pass membrane protein</topology>
    </subcellularLocation>
</comment>
<keyword evidence="14" id="KW-0807">Transducer</keyword>
<keyword evidence="11 15" id="KW-1015">Disulfide bond</keyword>
<dbReference type="PANTHER" id="PTHR11309">
    <property type="entry name" value="FRIZZLED"/>
    <property type="match status" value="1"/>
</dbReference>
<dbReference type="InterPro" id="IPR015526">
    <property type="entry name" value="Frizzled/SFRP"/>
</dbReference>
<evidence type="ECO:0000256" key="4">
    <source>
        <dbReference type="ARBA" id="ARBA00022473"/>
    </source>
</evidence>
<feature type="domain" description="G-protein coupled receptors family 2 profile 2" evidence="20">
    <location>
        <begin position="212"/>
        <end position="436"/>
    </location>
</feature>
<feature type="transmembrane region" description="Helical" evidence="17">
    <location>
        <begin position="514"/>
        <end position="536"/>
    </location>
</feature>
<feature type="disulfide bond" evidence="15">
    <location>
        <begin position="27"/>
        <end position="88"/>
    </location>
</feature>
<dbReference type="GO" id="GO:0005615">
    <property type="term" value="C:extracellular space"/>
    <property type="evidence" value="ECO:0007669"/>
    <property type="project" value="TreeGrafter"/>
</dbReference>
<keyword evidence="22" id="KW-1185">Reference proteome</keyword>
<dbReference type="InterPro" id="IPR036790">
    <property type="entry name" value="Frizzled_dom_sf"/>
</dbReference>
<dbReference type="FunFam" id="1.20.1070.10:FF:000364">
    <property type="entry name" value="Frizzled receptor 4"/>
    <property type="match status" value="1"/>
</dbReference>
<dbReference type="SUPFAM" id="SSF63501">
    <property type="entry name" value="Frizzled cysteine-rich domain"/>
    <property type="match status" value="1"/>
</dbReference>
<dbReference type="InterPro" id="IPR000539">
    <property type="entry name" value="Frizzled/Smoothened_7TM"/>
</dbReference>
<evidence type="ECO:0000259" key="19">
    <source>
        <dbReference type="PROSITE" id="PS50038"/>
    </source>
</evidence>
<evidence type="ECO:0000256" key="6">
    <source>
        <dbReference type="ARBA" id="ARBA00022692"/>
    </source>
</evidence>
<keyword evidence="7 18" id="KW-0732">Signal</keyword>
<sequence>MFTWNVIFGILVLILPICRTDFTLRQCEPIRIELCRNIGYNETSMPNLVGNELQSEVEYTLQTFSPLIDYVCSSQLKLFLCATYVPMCTPKVTEAIGPCRSLCESVRARCYPVLQGFGFPWPPALDCSLFPKENNQETMCMEGPGETLDSPANHDLYPSLSNAKQPTEASSLECPGLSKLYVKLHRSGRCAPLCEADILFSQKEKHIAEVWTHTWTYAALGIAIPAILSVIISSDSKSKPEMNKDTKVLSPVVWCHTMVAIGWTVRFVAGRTATSCGFDPQLPNVSLLLIDGLSNVTCATTFILRYYFGMAACAWWAILCMGWHRDVRRRSPDSQGHINLGSIYSTKSATKSGRTCTNSKIESNITGSTLARFLAWGLPAFQTAAVIVARMVDADELLGACFVGNQSDKGLQILVATPLFCYWIFGSMNLSSGFLVHRRNKDVLQNINCPSYQTLLQKKATIPGVFLFIYCIPCALLLLAVIYEFANTDVWLSVSTYVTSSSSKFINVQTGTPIWPFLMKTFMELMLGITCSAWILGPKISTLYKRQMNHPPPIKQQNNNPVSMLHLMMNSNNHNSRPANKTCSNASYQSVRQMRQHSSSPPVKQQHSNGAIFMNHMATNYSLSRTKAHSTSTCFTSPIKGRAHNQPPQRYGDETIL</sequence>
<feature type="disulfide bond" evidence="15">
    <location>
        <begin position="72"/>
        <end position="110"/>
    </location>
</feature>
<feature type="transmembrane region" description="Helical" evidence="17">
    <location>
        <begin position="465"/>
        <end position="486"/>
    </location>
</feature>
<dbReference type="PROSITE" id="PS50261">
    <property type="entry name" value="G_PROTEIN_RECEP_F2_4"/>
    <property type="match status" value="1"/>
</dbReference>
<dbReference type="Proteomes" id="UP000091820">
    <property type="component" value="Unassembled WGS sequence"/>
</dbReference>
<dbReference type="InterPro" id="IPR041765">
    <property type="entry name" value="FZ4_CRD"/>
</dbReference>
<evidence type="ECO:0000256" key="5">
    <source>
        <dbReference type="ARBA" id="ARBA00022687"/>
    </source>
</evidence>
<evidence type="ECO:0000256" key="2">
    <source>
        <dbReference type="ARBA" id="ARBA00008077"/>
    </source>
</evidence>
<dbReference type="GO" id="GO:0004930">
    <property type="term" value="F:G protein-coupled receptor activity"/>
    <property type="evidence" value="ECO:0007669"/>
    <property type="project" value="UniProtKB-KW"/>
</dbReference>
<dbReference type="PRINTS" id="PR00489">
    <property type="entry name" value="FRIZZLED"/>
</dbReference>
<feature type="disulfide bond" evidence="15">
    <location>
        <begin position="35"/>
        <end position="81"/>
    </location>
</feature>
<feature type="transmembrane region" description="Helical" evidence="17">
    <location>
        <begin position="215"/>
        <end position="236"/>
    </location>
</feature>
<feature type="transmembrane region" description="Helical" evidence="17">
    <location>
        <begin position="373"/>
        <end position="392"/>
    </location>
</feature>
<evidence type="ECO:0000256" key="10">
    <source>
        <dbReference type="ARBA" id="ARBA00023136"/>
    </source>
</evidence>
<dbReference type="Pfam" id="PF01534">
    <property type="entry name" value="Frizzled"/>
    <property type="match status" value="2"/>
</dbReference>
<dbReference type="Gene3D" id="1.20.1070.10">
    <property type="entry name" value="Rhodopsin 7-helix transmembrane proteins"/>
    <property type="match status" value="1"/>
</dbReference>
<reference evidence="22" key="1">
    <citation type="submission" date="2014-03" db="EMBL/GenBank/DDBJ databases">
        <authorList>
            <person name="Aksoy S."/>
            <person name="Warren W."/>
            <person name="Wilson R.K."/>
        </authorList>
    </citation>
    <scope>NUCLEOTIDE SEQUENCE [LARGE SCALE GENOMIC DNA]</scope>
    <source>
        <strain evidence="22">IAEA</strain>
    </source>
</reference>
<organism evidence="21 22">
    <name type="scientific">Glossina brevipalpis</name>
    <dbReference type="NCBI Taxonomy" id="37001"/>
    <lineage>
        <taxon>Eukaryota</taxon>
        <taxon>Metazoa</taxon>
        <taxon>Ecdysozoa</taxon>
        <taxon>Arthropoda</taxon>
        <taxon>Hexapoda</taxon>
        <taxon>Insecta</taxon>
        <taxon>Pterygota</taxon>
        <taxon>Neoptera</taxon>
        <taxon>Endopterygota</taxon>
        <taxon>Diptera</taxon>
        <taxon>Brachycera</taxon>
        <taxon>Muscomorpha</taxon>
        <taxon>Hippoboscoidea</taxon>
        <taxon>Glossinidae</taxon>
        <taxon>Glossina</taxon>
    </lineage>
</organism>
<reference evidence="21" key="2">
    <citation type="submission" date="2020-05" db="UniProtKB">
        <authorList>
            <consortium name="EnsemblMetazoa"/>
        </authorList>
    </citation>
    <scope>IDENTIFICATION</scope>
    <source>
        <strain evidence="21">IAEA</strain>
    </source>
</reference>
<proteinExistence type="inferred from homology"/>
<evidence type="ECO:0000256" key="9">
    <source>
        <dbReference type="ARBA" id="ARBA00023040"/>
    </source>
</evidence>
<name>A0A1A9WAW3_9MUSC</name>
<evidence type="ECO:0000256" key="14">
    <source>
        <dbReference type="ARBA" id="ARBA00023224"/>
    </source>
</evidence>
<accession>A0A1A9WAW3</accession>
<evidence type="ECO:0000256" key="7">
    <source>
        <dbReference type="ARBA" id="ARBA00022729"/>
    </source>
</evidence>
<feature type="transmembrane region" description="Helical" evidence="17">
    <location>
        <begin position="248"/>
        <end position="269"/>
    </location>
</feature>
<dbReference type="InterPro" id="IPR017981">
    <property type="entry name" value="GPCR_2-like_7TM"/>
</dbReference>
<evidence type="ECO:0000256" key="12">
    <source>
        <dbReference type="ARBA" id="ARBA00023170"/>
    </source>
</evidence>
<dbReference type="GO" id="GO:0017147">
    <property type="term" value="F:Wnt-protein binding"/>
    <property type="evidence" value="ECO:0007669"/>
    <property type="project" value="TreeGrafter"/>
</dbReference>
<evidence type="ECO:0000256" key="1">
    <source>
        <dbReference type="ARBA" id="ARBA00004141"/>
    </source>
</evidence>
<keyword evidence="5" id="KW-0879">Wnt signaling pathway</keyword>
<evidence type="ECO:0000256" key="16">
    <source>
        <dbReference type="SAM" id="MobiDB-lite"/>
    </source>
</evidence>
<dbReference type="PANTHER" id="PTHR11309:SF99">
    <property type="entry name" value="FRIZZLED-4"/>
    <property type="match status" value="1"/>
</dbReference>
<evidence type="ECO:0000313" key="21">
    <source>
        <dbReference type="EnsemblMetazoa" id="GBRI012635-PA"/>
    </source>
</evidence>
<dbReference type="CDD" id="cd07448">
    <property type="entry name" value="CRD_FZ4"/>
    <property type="match status" value="1"/>
</dbReference>
<dbReference type="STRING" id="37001.A0A1A9WAW3"/>
<feature type="domain" description="FZ" evidence="19">
    <location>
        <begin position="22"/>
        <end position="143"/>
    </location>
</feature>
<dbReference type="PROSITE" id="PS50038">
    <property type="entry name" value="FZ"/>
    <property type="match status" value="1"/>
</dbReference>
<feature type="disulfide bond" evidence="15">
    <location>
        <begin position="99"/>
        <end position="140"/>
    </location>
</feature>
<dbReference type="GO" id="GO:0060070">
    <property type="term" value="P:canonical Wnt signaling pathway"/>
    <property type="evidence" value="ECO:0007669"/>
    <property type="project" value="TreeGrafter"/>
</dbReference>
<feature type="transmembrane region" description="Helical" evidence="17">
    <location>
        <begin position="412"/>
        <end position="436"/>
    </location>
</feature>
<protein>
    <recommendedName>
        <fullName evidence="3">Frizzled-4</fullName>
    </recommendedName>
</protein>
<keyword evidence="12" id="KW-0675">Receptor</keyword>
<feature type="region of interest" description="Disordered" evidence="16">
    <location>
        <begin position="633"/>
        <end position="657"/>
    </location>
</feature>
<evidence type="ECO:0000256" key="15">
    <source>
        <dbReference type="PROSITE-ProRule" id="PRU00090"/>
    </source>
</evidence>
<evidence type="ECO:0000256" key="17">
    <source>
        <dbReference type="SAM" id="Phobius"/>
    </source>
</evidence>
<feature type="chain" id="PRO_5008400166" description="Frizzled-4" evidence="18">
    <location>
        <begin position="21"/>
        <end position="657"/>
    </location>
</feature>
<dbReference type="EnsemblMetazoa" id="GBRI012635-RA">
    <property type="protein sequence ID" value="GBRI012635-PA"/>
    <property type="gene ID" value="GBRI012635"/>
</dbReference>
<dbReference type="SMART" id="SM00063">
    <property type="entry name" value="FRI"/>
    <property type="match status" value="1"/>
</dbReference>
<keyword evidence="6 17" id="KW-0812">Transmembrane</keyword>
<keyword evidence="10 17" id="KW-0472">Membrane</keyword>
<comment type="similarity">
    <text evidence="2">Belongs to the G-protein coupled receptor Fz/Smo family.</text>
</comment>
<feature type="transmembrane region" description="Helical" evidence="17">
    <location>
        <begin position="303"/>
        <end position="323"/>
    </location>
</feature>
<dbReference type="VEuPathDB" id="VectorBase:GBRI012635"/>
<dbReference type="Pfam" id="PF01392">
    <property type="entry name" value="Fz"/>
    <property type="match status" value="1"/>
</dbReference>
<evidence type="ECO:0000256" key="3">
    <source>
        <dbReference type="ARBA" id="ARBA00018149"/>
    </source>
</evidence>
<evidence type="ECO:0000256" key="11">
    <source>
        <dbReference type="ARBA" id="ARBA00023157"/>
    </source>
</evidence>
<dbReference type="Gene3D" id="1.10.2000.10">
    <property type="entry name" value="Frizzled cysteine-rich domain"/>
    <property type="match status" value="1"/>
</dbReference>
<dbReference type="SMART" id="SM01330">
    <property type="entry name" value="Frizzled"/>
    <property type="match status" value="1"/>
</dbReference>
<dbReference type="AlphaFoldDB" id="A0A1A9WAW3"/>
<evidence type="ECO:0000313" key="22">
    <source>
        <dbReference type="Proteomes" id="UP000091820"/>
    </source>
</evidence>
<dbReference type="InterPro" id="IPR020067">
    <property type="entry name" value="Frizzled_dom"/>
</dbReference>